<feature type="domain" description="Flagellar hook protein FlgE/F/G-like D1" evidence="7">
    <location>
        <begin position="83"/>
        <end position="147"/>
    </location>
</feature>
<dbReference type="Proteomes" id="UP000249499">
    <property type="component" value="Chromosome"/>
</dbReference>
<keyword evidence="8" id="KW-0282">Flagellum</keyword>
<dbReference type="EMBL" id="CP117255">
    <property type="protein sequence ID" value="WFR95793.1"/>
    <property type="molecule type" value="Genomic_DNA"/>
</dbReference>
<evidence type="ECO:0000259" key="7">
    <source>
        <dbReference type="Pfam" id="PF22692"/>
    </source>
</evidence>
<evidence type="ECO:0000256" key="3">
    <source>
        <dbReference type="ARBA" id="ARBA00023143"/>
    </source>
</evidence>
<proteinExistence type="inferred from homology"/>
<dbReference type="KEGG" id="rtu:PR017_01170"/>
<dbReference type="Pfam" id="PF22692">
    <property type="entry name" value="LlgE_F_G_D1"/>
    <property type="match status" value="1"/>
</dbReference>
<keyword evidence="8" id="KW-0969">Cilium</keyword>
<dbReference type="GO" id="GO:0030694">
    <property type="term" value="C:bacterial-type flagellum basal body, rod"/>
    <property type="evidence" value="ECO:0007669"/>
    <property type="project" value="UniProtKB-UniRule"/>
</dbReference>
<dbReference type="AlphaFoldDB" id="A0AAF1KGH7"/>
<dbReference type="InterPro" id="IPR037925">
    <property type="entry name" value="FlgE/F/G-like"/>
</dbReference>
<comment type="subcellular location">
    <subcellularLocation>
        <location evidence="1 4">Bacterial flagellum basal body</location>
    </subcellularLocation>
</comment>
<evidence type="ECO:0000256" key="2">
    <source>
        <dbReference type="ARBA" id="ARBA00009677"/>
    </source>
</evidence>
<comment type="subunit">
    <text evidence="4">The basal body constitutes a major portion of the flagellar organelle and consists of five rings (E,L,P,S, and M) mounted on a central rod. The rod consists of about 26 subunits of FlgG in the distal portion, and FlgB, FlgC and FlgF are thought to build up the proximal portion of the rod with about 6 subunits each.</text>
</comment>
<dbReference type="NCBIfam" id="TIGR03506">
    <property type="entry name" value="FlgEFG_subfam"/>
    <property type="match status" value="1"/>
</dbReference>
<protein>
    <recommendedName>
        <fullName evidence="4">Flagellar basal-body rod protein FlgF</fullName>
    </recommendedName>
</protein>
<reference evidence="9" key="2">
    <citation type="journal article" date="2023" name="MicrobiologyOpen">
        <title>Genomics of the tumorigenes clade of the family Rhizobiaceae and description of Rhizobium rhododendri sp. nov.</title>
        <authorList>
            <person name="Kuzmanovic N."/>
            <person name="diCenzo G.C."/>
            <person name="Bunk B."/>
            <person name="Sproeer C."/>
            <person name="Fruehling A."/>
            <person name="Neumann-Schaal M."/>
            <person name="Overmann J."/>
            <person name="Smalla K."/>
        </authorList>
    </citation>
    <scope>NUCLEOTIDE SEQUENCE [LARGE SCALE GENOMIC DNA]</scope>
    <source>
        <strain evidence="9">1078</strain>
    </source>
</reference>
<comment type="similarity">
    <text evidence="2 4">Belongs to the flagella basal body rod proteins family.</text>
</comment>
<organism evidence="8 9">
    <name type="scientific">Rhizobium tumorigenes</name>
    <dbReference type="NCBI Taxonomy" id="2041385"/>
    <lineage>
        <taxon>Bacteria</taxon>
        <taxon>Pseudomonadati</taxon>
        <taxon>Pseudomonadota</taxon>
        <taxon>Alphaproteobacteria</taxon>
        <taxon>Hyphomicrobiales</taxon>
        <taxon>Rhizobiaceae</taxon>
        <taxon>Rhizobium/Agrobacterium group</taxon>
        <taxon>Rhizobium</taxon>
    </lineage>
</organism>
<feature type="domain" description="Flagellar basal body rod protein N-terminal" evidence="5">
    <location>
        <begin position="5"/>
        <end position="35"/>
    </location>
</feature>
<gene>
    <name evidence="8" type="primary">flgF</name>
    <name evidence="8" type="ORF">PR017_01170</name>
</gene>
<feature type="domain" description="Flagellar basal-body/hook protein C-terminal" evidence="6">
    <location>
        <begin position="194"/>
        <end position="236"/>
    </location>
</feature>
<evidence type="ECO:0000259" key="5">
    <source>
        <dbReference type="Pfam" id="PF00460"/>
    </source>
</evidence>
<dbReference type="InterPro" id="IPR020013">
    <property type="entry name" value="Flagellar_FlgE/F/G"/>
</dbReference>
<dbReference type="InterPro" id="IPR053967">
    <property type="entry name" value="LlgE_F_G-like_D1"/>
</dbReference>
<dbReference type="InterPro" id="IPR010930">
    <property type="entry name" value="Flg_bb/hook_C_dom"/>
</dbReference>
<dbReference type="InterPro" id="IPR001444">
    <property type="entry name" value="Flag_bb_rod_N"/>
</dbReference>
<evidence type="ECO:0000313" key="8">
    <source>
        <dbReference type="EMBL" id="WFR95793.1"/>
    </source>
</evidence>
<keyword evidence="3 4" id="KW-0975">Bacterial flagellum</keyword>
<dbReference type="Pfam" id="PF00460">
    <property type="entry name" value="Flg_bb_rod"/>
    <property type="match status" value="1"/>
</dbReference>
<keyword evidence="9" id="KW-1185">Reference proteome</keyword>
<sequence>MQSGIYVSLSSQMALERRLTTIADNMANVNTTGFRGTEVKFNQVLSNTDNKLGSKVAFVTQGNDYLSTETGELQNTGSLFDFAVKGDAWFGINTPAGTVLTRDGRFSMTSTGALVSERGFPVLDPNGGQIQLNPQGGEPNVTATGEIFQNNKQMGTIGLYTADLSKGFVRYSNSGIIASQTPQAVVDSSKVGVAQGYLENSNVNGMREMTQLIEVSRAFDNISTLTGSSESSLDEAIKTLGSKSS</sequence>
<reference evidence="8 9" key="1">
    <citation type="journal article" date="2018" name="Sci. Rep.">
        <title>Rhizobium tumorigenes sp. nov., a novel plant tumorigenic bacterium isolated from cane gall tumors on thornless blackberry.</title>
        <authorList>
            <person name="Kuzmanovi N."/>
            <person name="Smalla K."/>
            <person name="Gronow S."/>
            <person name="PuBawska J."/>
        </authorList>
    </citation>
    <scope>NUCLEOTIDE SEQUENCE [LARGE SCALE GENOMIC DNA]</scope>
    <source>
        <strain evidence="8 9">1078</strain>
    </source>
</reference>
<dbReference type="RefSeq" id="WP_111216807.1">
    <property type="nucleotide sequence ID" value="NZ_CP117255.1"/>
</dbReference>
<dbReference type="PANTHER" id="PTHR30435:SF19">
    <property type="entry name" value="FLAGELLAR BASAL-BODY ROD PROTEIN FLGG"/>
    <property type="match status" value="1"/>
</dbReference>
<evidence type="ECO:0000256" key="1">
    <source>
        <dbReference type="ARBA" id="ARBA00004117"/>
    </source>
</evidence>
<dbReference type="SUPFAM" id="SSF117143">
    <property type="entry name" value="Flagellar hook protein flgE"/>
    <property type="match status" value="1"/>
</dbReference>
<dbReference type="Pfam" id="PF06429">
    <property type="entry name" value="Flg_bbr_C"/>
    <property type="match status" value="1"/>
</dbReference>
<evidence type="ECO:0000256" key="4">
    <source>
        <dbReference type="RuleBase" id="RU362116"/>
    </source>
</evidence>
<evidence type="ECO:0000259" key="6">
    <source>
        <dbReference type="Pfam" id="PF06429"/>
    </source>
</evidence>
<evidence type="ECO:0000313" key="9">
    <source>
        <dbReference type="Proteomes" id="UP000249499"/>
    </source>
</evidence>
<dbReference type="GO" id="GO:0071978">
    <property type="term" value="P:bacterial-type flagellum-dependent swarming motility"/>
    <property type="evidence" value="ECO:0007669"/>
    <property type="project" value="TreeGrafter"/>
</dbReference>
<dbReference type="InterPro" id="IPR012836">
    <property type="entry name" value="FlgF"/>
</dbReference>
<dbReference type="NCBIfam" id="TIGR02490">
    <property type="entry name" value="flgF"/>
    <property type="match status" value="1"/>
</dbReference>
<dbReference type="PANTHER" id="PTHR30435">
    <property type="entry name" value="FLAGELLAR PROTEIN"/>
    <property type="match status" value="1"/>
</dbReference>
<name>A0AAF1KGH7_9HYPH</name>
<accession>A0AAF1KGH7</accession>
<keyword evidence="8" id="KW-0966">Cell projection</keyword>
<dbReference type="NCBIfam" id="NF009282">
    <property type="entry name" value="PRK12642.1"/>
    <property type="match status" value="1"/>
</dbReference>